<dbReference type="Gene3D" id="3.40.50.150">
    <property type="entry name" value="Vaccinia Virus protein VP39"/>
    <property type="match status" value="1"/>
</dbReference>
<name>A0A8T0ES94_ARGBR</name>
<accession>A0A8T0ES94</accession>
<organism evidence="2 3">
    <name type="scientific">Argiope bruennichi</name>
    <name type="common">Wasp spider</name>
    <name type="synonym">Aranea bruennichi</name>
    <dbReference type="NCBI Taxonomy" id="94029"/>
    <lineage>
        <taxon>Eukaryota</taxon>
        <taxon>Metazoa</taxon>
        <taxon>Ecdysozoa</taxon>
        <taxon>Arthropoda</taxon>
        <taxon>Chelicerata</taxon>
        <taxon>Arachnida</taxon>
        <taxon>Araneae</taxon>
        <taxon>Araneomorphae</taxon>
        <taxon>Entelegynae</taxon>
        <taxon>Araneoidea</taxon>
        <taxon>Araneidae</taxon>
        <taxon>Argiope</taxon>
    </lineage>
</organism>
<keyword evidence="3" id="KW-1185">Reference proteome</keyword>
<reference evidence="2" key="1">
    <citation type="journal article" date="2020" name="bioRxiv">
        <title>Chromosome-level reference genome of the European wasp spider Argiope bruennichi: a resource for studies on range expansion and evolutionary adaptation.</title>
        <authorList>
            <person name="Sheffer M.M."/>
            <person name="Hoppe A."/>
            <person name="Krehenwinkel H."/>
            <person name="Uhl G."/>
            <person name="Kuss A.W."/>
            <person name="Jensen L."/>
            <person name="Jensen C."/>
            <person name="Gillespie R.G."/>
            <person name="Hoff K.J."/>
            <person name="Prost S."/>
        </authorList>
    </citation>
    <scope>NUCLEOTIDE SEQUENCE</scope>
</reference>
<dbReference type="Proteomes" id="UP000807504">
    <property type="component" value="Unassembled WGS sequence"/>
</dbReference>
<dbReference type="Pfam" id="PF13847">
    <property type="entry name" value="Methyltransf_31"/>
    <property type="match status" value="1"/>
</dbReference>
<proteinExistence type="predicted"/>
<protein>
    <submittedName>
        <fullName evidence="2">Juvenile hormone acid O-methyltransferase like protein</fullName>
    </submittedName>
</protein>
<dbReference type="SUPFAM" id="SSF53335">
    <property type="entry name" value="S-adenosyl-L-methionine-dependent methyltransferases"/>
    <property type="match status" value="1"/>
</dbReference>
<sequence length="255" mass="28902">MDSKPNLHQVACRKFIDHCKDTFGWSDLTDDVIMDVGCGEEGLCGKSMLEKFPDVSAIIGIDFDPKVVRNFKLKTTPKFQCVLADIEKRETLRNYKGKINKIISIRTFHQLINKEEAFRNVYHLLKPGGEAAILFGSYTVDMYKSGENKDRFKEMVEKIGFRVLECSEAKIVIPYPSDQACKDALYQMCGNSFNIPPEEVEQFKEECFQLLVKTSARDPEGRPCYRSTELRLLLAKPTESSGTPGAEHLGLQTTI</sequence>
<gene>
    <name evidence="2" type="ORF">HNY73_015042</name>
</gene>
<comment type="caution">
    <text evidence="2">The sequence shown here is derived from an EMBL/GenBank/DDBJ whole genome shotgun (WGS) entry which is preliminary data.</text>
</comment>
<evidence type="ECO:0000313" key="2">
    <source>
        <dbReference type="EMBL" id="KAF8778308.1"/>
    </source>
</evidence>
<evidence type="ECO:0000259" key="1">
    <source>
        <dbReference type="Pfam" id="PF13847"/>
    </source>
</evidence>
<dbReference type="InterPro" id="IPR025714">
    <property type="entry name" value="Methyltranfer_dom"/>
</dbReference>
<dbReference type="CDD" id="cd02440">
    <property type="entry name" value="AdoMet_MTases"/>
    <property type="match status" value="1"/>
</dbReference>
<dbReference type="EMBL" id="JABXBU010002072">
    <property type="protein sequence ID" value="KAF8778308.1"/>
    <property type="molecule type" value="Genomic_DNA"/>
</dbReference>
<dbReference type="AlphaFoldDB" id="A0A8T0ES94"/>
<feature type="domain" description="Methyltransferase" evidence="1">
    <location>
        <begin position="31"/>
        <end position="134"/>
    </location>
</feature>
<dbReference type="InterPro" id="IPR029063">
    <property type="entry name" value="SAM-dependent_MTases_sf"/>
</dbReference>
<reference evidence="2" key="2">
    <citation type="submission" date="2020-06" db="EMBL/GenBank/DDBJ databases">
        <authorList>
            <person name="Sheffer M."/>
        </authorList>
    </citation>
    <scope>NUCLEOTIDE SEQUENCE</scope>
</reference>
<evidence type="ECO:0000313" key="3">
    <source>
        <dbReference type="Proteomes" id="UP000807504"/>
    </source>
</evidence>